<comment type="caution">
    <text evidence="1">The sequence shown here is derived from an EMBL/GenBank/DDBJ whole genome shotgun (WGS) entry which is preliminary data.</text>
</comment>
<sequence>MSFAEEAWVPTTETECRIEGWSKETHQHGLQVRSSAEMNAQVVGILPAYVINFDSHNFGIEFQIIGSDRGWLKIRGAKDDPNRSKLPIRATYPGIGWIPGEQVAFMVQSGSGHQRPDAESAKLLDLKGDWLTSMGKIVRVVACSGEWVLLDYSLGRSRNPQTLALKRLTEAERRASQGRAWFRGVCAIQETSCETSWP</sequence>
<dbReference type="AlphaFoldDB" id="A0A1E2UPQ0"/>
<dbReference type="STRING" id="1818881.A3196_06850"/>
<keyword evidence="2" id="KW-1185">Reference proteome</keyword>
<evidence type="ECO:0000313" key="1">
    <source>
        <dbReference type="EMBL" id="ODB96502.1"/>
    </source>
</evidence>
<name>A0A1E2UPQ0_9GAMM</name>
<reference evidence="1 2" key="1">
    <citation type="submission" date="2016-03" db="EMBL/GenBank/DDBJ databases">
        <title>Chemosynthetic sulphur-oxidizing symbionts of marine invertebrate animals are capable of nitrogen fixation.</title>
        <authorList>
            <person name="Petersen J.M."/>
            <person name="Kemper A."/>
            <person name="Gruber-Vodicka H."/>
            <person name="Cardini U."/>
            <person name="Geest Mvander."/>
            <person name="Kleiner M."/>
            <person name="Bulgheresi S."/>
            <person name="Fussmann M."/>
            <person name="Herbold C."/>
            <person name="Seah B.K.B."/>
            <person name="Antony C.Paul."/>
            <person name="Liu D."/>
            <person name="Belitz A."/>
            <person name="Weber M."/>
        </authorList>
    </citation>
    <scope>NUCLEOTIDE SEQUENCE [LARGE SCALE GENOMIC DNA]</scope>
    <source>
        <strain evidence="1">G_D</strain>
    </source>
</reference>
<dbReference type="EMBL" id="LVJZ01000003">
    <property type="protein sequence ID" value="ODB96502.1"/>
    <property type="molecule type" value="Genomic_DNA"/>
</dbReference>
<accession>A0A1E2UPQ0</accession>
<protein>
    <submittedName>
        <fullName evidence="1">Uncharacterized protein</fullName>
    </submittedName>
</protein>
<gene>
    <name evidence="1" type="ORF">A3196_06850</name>
</gene>
<proteinExistence type="predicted"/>
<organism evidence="1 2">
    <name type="scientific">Candidatus Thiodiazotropha endoloripes</name>
    <dbReference type="NCBI Taxonomy" id="1818881"/>
    <lineage>
        <taxon>Bacteria</taxon>
        <taxon>Pseudomonadati</taxon>
        <taxon>Pseudomonadota</taxon>
        <taxon>Gammaproteobacteria</taxon>
        <taxon>Chromatiales</taxon>
        <taxon>Sedimenticolaceae</taxon>
        <taxon>Candidatus Thiodiazotropha</taxon>
    </lineage>
</organism>
<dbReference type="Proteomes" id="UP000094849">
    <property type="component" value="Unassembled WGS sequence"/>
</dbReference>
<evidence type="ECO:0000313" key="2">
    <source>
        <dbReference type="Proteomes" id="UP000094849"/>
    </source>
</evidence>